<feature type="transmembrane region" description="Helical" evidence="9">
    <location>
        <begin position="626"/>
        <end position="646"/>
    </location>
</feature>
<keyword evidence="5 9" id="KW-1133">Transmembrane helix</keyword>
<evidence type="ECO:0000259" key="10">
    <source>
        <dbReference type="Pfam" id="PF07779"/>
    </source>
</evidence>
<proteinExistence type="inferred from homology"/>
<evidence type="ECO:0000256" key="7">
    <source>
        <dbReference type="ARBA" id="ARBA00023180"/>
    </source>
</evidence>
<protein>
    <recommendedName>
        <fullName evidence="10">Cas1p 10 TM acyl transferase domain-containing protein</fullName>
    </recommendedName>
</protein>
<feature type="transmembrane region" description="Helical" evidence="9">
    <location>
        <begin position="265"/>
        <end position="283"/>
    </location>
</feature>
<dbReference type="AlphaFoldDB" id="A0AAD3H0S7"/>
<feature type="transmembrane region" description="Helical" evidence="9">
    <location>
        <begin position="544"/>
        <end position="562"/>
    </location>
</feature>
<dbReference type="GO" id="GO:0016407">
    <property type="term" value="F:acetyltransferase activity"/>
    <property type="evidence" value="ECO:0007669"/>
    <property type="project" value="TreeGrafter"/>
</dbReference>
<evidence type="ECO:0000256" key="5">
    <source>
        <dbReference type="ARBA" id="ARBA00022989"/>
    </source>
</evidence>
<dbReference type="CDD" id="cd00229">
    <property type="entry name" value="SGNH_hydrolase"/>
    <property type="match status" value="1"/>
</dbReference>
<feature type="transmembrane region" description="Helical" evidence="9">
    <location>
        <begin position="236"/>
        <end position="258"/>
    </location>
</feature>
<feature type="transmembrane region" description="Helical" evidence="9">
    <location>
        <begin position="568"/>
        <end position="585"/>
    </location>
</feature>
<comment type="caution">
    <text evidence="11">The sequence shown here is derived from an EMBL/GenBank/DDBJ whole genome shotgun (WGS) entry which is preliminary data.</text>
</comment>
<reference evidence="11 12" key="1">
    <citation type="journal article" date="2021" name="Sci. Rep.">
        <title>The genome of the diatom Chaetoceros tenuissimus carries an ancient integrated fragment of an extant virus.</title>
        <authorList>
            <person name="Hongo Y."/>
            <person name="Kimura K."/>
            <person name="Takaki Y."/>
            <person name="Yoshida Y."/>
            <person name="Baba S."/>
            <person name="Kobayashi G."/>
            <person name="Nagasaki K."/>
            <person name="Hano T."/>
            <person name="Tomaru Y."/>
        </authorList>
    </citation>
    <scope>NUCLEOTIDE SEQUENCE [LARGE SCALE GENOMIC DNA]</scope>
    <source>
        <strain evidence="11 12">NIES-3715</strain>
    </source>
</reference>
<dbReference type="GO" id="GO:0005975">
    <property type="term" value="P:carbohydrate metabolic process"/>
    <property type="evidence" value="ECO:0007669"/>
    <property type="project" value="TreeGrafter"/>
</dbReference>
<feature type="transmembrane region" description="Helical" evidence="9">
    <location>
        <begin position="408"/>
        <end position="426"/>
    </location>
</feature>
<dbReference type="Gene3D" id="3.40.50.1110">
    <property type="entry name" value="SGNH hydrolase"/>
    <property type="match status" value="1"/>
</dbReference>
<evidence type="ECO:0000313" key="11">
    <source>
        <dbReference type="EMBL" id="GFH46160.1"/>
    </source>
</evidence>
<feature type="transmembrane region" description="Helical" evidence="9">
    <location>
        <begin position="16"/>
        <end position="43"/>
    </location>
</feature>
<keyword evidence="12" id="KW-1185">Reference proteome</keyword>
<keyword evidence="4 9" id="KW-0812">Transmembrane</keyword>
<organism evidence="11 12">
    <name type="scientific">Chaetoceros tenuissimus</name>
    <dbReference type="NCBI Taxonomy" id="426638"/>
    <lineage>
        <taxon>Eukaryota</taxon>
        <taxon>Sar</taxon>
        <taxon>Stramenopiles</taxon>
        <taxon>Ochrophyta</taxon>
        <taxon>Bacillariophyta</taxon>
        <taxon>Coscinodiscophyceae</taxon>
        <taxon>Chaetocerotophycidae</taxon>
        <taxon>Chaetocerotales</taxon>
        <taxon>Chaetocerotaceae</taxon>
        <taxon>Chaetoceros</taxon>
    </lineage>
</organism>
<feature type="transmembrane region" description="Helical" evidence="9">
    <location>
        <begin position="64"/>
        <end position="85"/>
    </location>
</feature>
<dbReference type="Pfam" id="PF07779">
    <property type="entry name" value="Cas1_AcylT"/>
    <property type="match status" value="2"/>
</dbReference>
<feature type="transmembrane region" description="Helical" evidence="9">
    <location>
        <begin position="377"/>
        <end position="396"/>
    </location>
</feature>
<dbReference type="InterPro" id="IPR012419">
    <property type="entry name" value="Cas1_AcylTrans_dom"/>
</dbReference>
<feature type="domain" description="Cas1p 10 TM acyl transferase" evidence="10">
    <location>
        <begin position="202"/>
        <end position="544"/>
    </location>
</feature>
<dbReference type="PANTHER" id="PTHR13533">
    <property type="entry name" value="N-ACETYLNEURAMINATE 9-O-ACETYLTRANSFERASE"/>
    <property type="match status" value="1"/>
</dbReference>
<evidence type="ECO:0000256" key="8">
    <source>
        <dbReference type="SAM" id="MobiDB-lite"/>
    </source>
</evidence>
<comment type="similarity">
    <text evidence="2">Belongs to the PC-esterase family. CASD1 subfamily.</text>
</comment>
<evidence type="ECO:0000256" key="6">
    <source>
        <dbReference type="ARBA" id="ARBA00023136"/>
    </source>
</evidence>
<sequence length="1081" mass="122169">MTSAARVHSASEEAPVSTLACAMIFGSITFATVALATRTWLIGDSRALLAAMKPTSKPLDTKSFSSIYSLLHHTTVFGLILLFAYLCENHPMYPHDDKVYDRDQFFFLIALLFLFSFYTIERNGHGQSKGSKNSPESSALEQKLDTLKQGPTKGQGVSYKNITNGSANHGKSEDGTSLSSSVDTGTMQTTGTYIRPTETRPCDDILNRDQTEEWKGWMQFVFLLYHYYHAEELYNSIRIMITCYVWMTGFGNFSFFYLKNDFSIVRLLQMLWRLNFLVIFLCLSQGTTYILYYICPLHTYYFLMVYATMRIGKRLNYSKYGLRIKMACVAVAIFLIWDVDSGLFRLLHFPFCRKKPVLGATNGTMWEWYFRTTLDHWSTFLGMIFAANYPIISLFYRKLEALPPTKCWLGKGIIGGALLIAFSVWLKGPFMLGKFDYNVTNPYFGLFPLITYIYFRNLTPTLRSHSLKFLHEIGKTTLETYLMQHHIWLTSNAKSLLVLIPGWPKINMMVVTLIYFMLSRKLYRLTLYLRGMVLPNNEKKCKQSLMAMGIVITAFYIVAYYLHYIGFASLKVVALISVACGLLLYQTVMDAAWSSYASTDSSDEISLADTFFSGNNFGADSEVAKYFPAVVAGMVLLILGISWHGLAVSGAGKIRPLHTGCKPMVNRGHWIPVDGCNEVARGIAFRDDGIQNFATCAPVGTGYTWGWETSRSSAQCRFTQRTTKELQKRLKHRRIAFVGDSMTRNLYHAVCRQLGITDAGFYNAGGPKHVDIHRNVEHTDLDFRWAPMAADELQVAKDLHDEATRQDASKYDLILIGGGAWDRLHKFTEPNDVAAHRGTIMELIEQMNALKKLDIPVVWATPTTINTPALNTPEKRELMTEDHMADMRKIYESLGVNDAATFVVDGPSFSKERAGESFDGVHYPPDVYSAGAQILANAFDWLLPQMEGEDKFTAPEPGKMAKPFLGLMMLCLCFIGLFFFDGFFGFSYLACLLIKGILPSDLYLEAFSVLHEKAKLPPLTFNSGASMLTEYTQRTEMVPKMVKNTIQKVTQKKREPVIRKSVNVDDEIAALLEDSGDVEMR</sequence>
<evidence type="ECO:0000256" key="2">
    <source>
        <dbReference type="ARBA" id="ARBA00010666"/>
    </source>
</evidence>
<feature type="transmembrane region" description="Helical" evidence="9">
    <location>
        <begin position="105"/>
        <end position="120"/>
    </location>
</feature>
<gene>
    <name evidence="11" type="ORF">CTEN210_02634</name>
</gene>
<dbReference type="EMBL" id="BLLK01000022">
    <property type="protein sequence ID" value="GFH46160.1"/>
    <property type="molecule type" value="Genomic_DNA"/>
</dbReference>
<evidence type="ECO:0000313" key="12">
    <source>
        <dbReference type="Proteomes" id="UP001054902"/>
    </source>
</evidence>
<comment type="subcellular location">
    <subcellularLocation>
        <location evidence="1">Membrane</location>
        <topology evidence="1">Multi-pass membrane protein</topology>
    </subcellularLocation>
</comment>
<evidence type="ECO:0000256" key="3">
    <source>
        <dbReference type="ARBA" id="ARBA00022679"/>
    </source>
</evidence>
<feature type="domain" description="Cas1p 10 TM acyl transferase" evidence="10">
    <location>
        <begin position="21"/>
        <end position="123"/>
    </location>
</feature>
<keyword evidence="3" id="KW-0808">Transferase</keyword>
<dbReference type="GO" id="GO:0005794">
    <property type="term" value="C:Golgi apparatus"/>
    <property type="evidence" value="ECO:0007669"/>
    <property type="project" value="UniProtKB-ARBA"/>
</dbReference>
<feature type="transmembrane region" description="Helical" evidence="9">
    <location>
        <begin position="506"/>
        <end position="523"/>
    </location>
</feature>
<evidence type="ECO:0000256" key="9">
    <source>
        <dbReference type="SAM" id="Phobius"/>
    </source>
</evidence>
<dbReference type="Proteomes" id="UP001054902">
    <property type="component" value="Unassembled WGS sequence"/>
</dbReference>
<evidence type="ECO:0000256" key="4">
    <source>
        <dbReference type="ARBA" id="ARBA00022692"/>
    </source>
</evidence>
<name>A0AAD3H0S7_9STRA</name>
<keyword evidence="7" id="KW-0325">Glycoprotein</keyword>
<dbReference type="SUPFAM" id="SSF52266">
    <property type="entry name" value="SGNH hydrolase"/>
    <property type="match status" value="1"/>
</dbReference>
<feature type="compositionally biased region" description="Polar residues" evidence="8">
    <location>
        <begin position="158"/>
        <end position="192"/>
    </location>
</feature>
<feature type="transmembrane region" description="Helical" evidence="9">
    <location>
        <begin position="964"/>
        <end position="994"/>
    </location>
</feature>
<feature type="transmembrane region" description="Helical" evidence="9">
    <location>
        <begin position="320"/>
        <end position="337"/>
    </location>
</feature>
<feature type="region of interest" description="Disordered" evidence="8">
    <location>
        <begin position="146"/>
        <end position="196"/>
    </location>
</feature>
<keyword evidence="6 9" id="KW-0472">Membrane</keyword>
<evidence type="ECO:0000256" key="1">
    <source>
        <dbReference type="ARBA" id="ARBA00004141"/>
    </source>
</evidence>
<dbReference type="GO" id="GO:0016020">
    <property type="term" value="C:membrane"/>
    <property type="evidence" value="ECO:0007669"/>
    <property type="project" value="UniProtKB-SubCell"/>
</dbReference>
<accession>A0AAD3H0S7</accession>
<dbReference type="PANTHER" id="PTHR13533:SF1">
    <property type="entry name" value="N-ACETYLNEURAMINATE 9-O-ACETYLTRANSFERASE"/>
    <property type="match status" value="1"/>
</dbReference>
<dbReference type="InterPro" id="IPR036514">
    <property type="entry name" value="SGNH_hydro_sf"/>
</dbReference>